<dbReference type="RefSeq" id="WP_072012426.1">
    <property type="nucleotide sequence ID" value="NZ_CP046377.1"/>
</dbReference>
<name>A0AAP9LC18_9GAMM</name>
<evidence type="ECO:0000313" key="2">
    <source>
        <dbReference type="EMBL" id="QHQ23746.1"/>
    </source>
</evidence>
<organism evidence="2 3">
    <name type="scientific">Pectobacterium parvum</name>
    <dbReference type="NCBI Taxonomy" id="2778550"/>
    <lineage>
        <taxon>Bacteria</taxon>
        <taxon>Pseudomonadati</taxon>
        <taxon>Pseudomonadota</taxon>
        <taxon>Gammaproteobacteria</taxon>
        <taxon>Enterobacterales</taxon>
        <taxon>Pectobacteriaceae</taxon>
        <taxon>Pectobacterium</taxon>
    </lineage>
</organism>
<evidence type="ECO:0000313" key="4">
    <source>
        <dbReference type="Proteomes" id="UP001617714"/>
    </source>
</evidence>
<sequence length="100" mass="11189">MERESGLSLALSGGNGNVAGKQVVRRTLRNYDTPVGEAMTLVKALNIMTLQGMPDSVRIAREAGKWLYCLSKIIYSKKLVLRIKFLILKPCISIIKPWKK</sequence>
<dbReference type="GeneID" id="301196157"/>
<evidence type="ECO:0000313" key="3">
    <source>
        <dbReference type="Proteomes" id="UP000464054"/>
    </source>
</evidence>
<reference evidence="3" key="1">
    <citation type="submission" date="2019-11" db="EMBL/GenBank/DDBJ databases">
        <authorList>
            <person name="Jee S."/>
        </authorList>
    </citation>
    <scope>NUCLEOTIDE SEQUENCE [LARGE SCALE GENOMIC DNA]</scope>
    <source>
        <strain evidence="3">PZ1</strain>
    </source>
</reference>
<protein>
    <submittedName>
        <fullName evidence="2">Uncharacterized protein</fullName>
    </submittedName>
</protein>
<gene>
    <name evidence="1" type="ORF">ACIPSN_18730</name>
    <name evidence="2" type="ORF">GMX10_06415</name>
</gene>
<dbReference type="Proteomes" id="UP000464054">
    <property type="component" value="Chromosome"/>
</dbReference>
<keyword evidence="4" id="KW-1185">Reference proteome</keyword>
<accession>A0AAP9LC18</accession>
<dbReference type="AlphaFoldDB" id="A0AAP9LC18"/>
<reference evidence="2" key="2">
    <citation type="journal article" date="2022" name="Plant Pathol J">
        <title>Comparative Genomic Analysis of Pathogenic Factors of Pectobacterium Species Isolated in South Korea Using Whole-Genome Sequencing.</title>
        <authorList>
            <person name="Jee S."/>
            <person name="Kang I.J."/>
            <person name="Bak G."/>
            <person name="Kang S."/>
            <person name="Lee J."/>
            <person name="Heu S."/>
            <person name="Hwang I."/>
        </authorList>
    </citation>
    <scope>NUCLEOTIDE SEQUENCE</scope>
    <source>
        <strain evidence="2">PZ1</strain>
    </source>
</reference>
<reference evidence="1 4" key="3">
    <citation type="submission" date="2024-10" db="EMBL/GenBank/DDBJ databases">
        <authorList>
            <person name="Lu C.-H."/>
        </authorList>
    </citation>
    <scope>NUCLEOTIDE SEQUENCE [LARGE SCALE GENOMIC DNA]</scope>
    <source>
        <strain evidence="1 4">22QBSP01-2</strain>
    </source>
</reference>
<dbReference type="Proteomes" id="UP001617714">
    <property type="component" value="Unassembled WGS sequence"/>
</dbReference>
<dbReference type="EMBL" id="CP046377">
    <property type="protein sequence ID" value="QHQ23746.1"/>
    <property type="molecule type" value="Genomic_DNA"/>
</dbReference>
<dbReference type="EMBL" id="JBIXKD010000025">
    <property type="protein sequence ID" value="MFJ5323352.1"/>
    <property type="molecule type" value="Genomic_DNA"/>
</dbReference>
<proteinExistence type="predicted"/>
<evidence type="ECO:0000313" key="1">
    <source>
        <dbReference type="EMBL" id="MFJ5323352.1"/>
    </source>
</evidence>